<dbReference type="PROSITE" id="PS50853">
    <property type="entry name" value="FN3"/>
    <property type="match status" value="1"/>
</dbReference>
<dbReference type="InterPro" id="IPR013783">
    <property type="entry name" value="Ig-like_fold"/>
</dbReference>
<reference evidence="3 4" key="1">
    <citation type="submission" date="2016-10" db="EMBL/GenBank/DDBJ databases">
        <authorList>
            <person name="de Groot N.N."/>
        </authorList>
    </citation>
    <scope>NUCLEOTIDE SEQUENCE [LARGE SCALE GENOMIC DNA]</scope>
    <source>
        <strain evidence="3 4">KHGC13</strain>
    </source>
</reference>
<dbReference type="CDD" id="cd00063">
    <property type="entry name" value="FN3"/>
    <property type="match status" value="1"/>
</dbReference>
<keyword evidence="3" id="KW-0378">Hydrolase</keyword>
<dbReference type="EMBL" id="FPBT01000001">
    <property type="protein sequence ID" value="SFU29997.1"/>
    <property type="molecule type" value="Genomic_DNA"/>
</dbReference>
<evidence type="ECO:0000313" key="4">
    <source>
        <dbReference type="Proteomes" id="UP000198817"/>
    </source>
</evidence>
<dbReference type="Proteomes" id="UP000198817">
    <property type="component" value="Unassembled WGS sequence"/>
</dbReference>
<keyword evidence="1" id="KW-1133">Transmembrane helix</keyword>
<evidence type="ECO:0000259" key="2">
    <source>
        <dbReference type="PROSITE" id="PS50853"/>
    </source>
</evidence>
<proteinExistence type="predicted"/>
<evidence type="ECO:0000256" key="1">
    <source>
        <dbReference type="SAM" id="Phobius"/>
    </source>
</evidence>
<feature type="domain" description="Fibronectin type-III" evidence="2">
    <location>
        <begin position="567"/>
        <end position="650"/>
    </location>
</feature>
<accession>A0A1I7F1G5</accession>
<evidence type="ECO:0000313" key="3">
    <source>
        <dbReference type="EMBL" id="SFU29997.1"/>
    </source>
</evidence>
<dbReference type="SUPFAM" id="SSF49265">
    <property type="entry name" value="Fibronectin type III"/>
    <property type="match status" value="1"/>
</dbReference>
<gene>
    <name evidence="3" type="ORF">SAMN05216508_101180</name>
</gene>
<sequence length="650" mass="70639">MREHTETKTTKLLRAVIVLAAMAAVVLFLGVRQAQAKTTSKVEKAIAWAIDAANDPATGYSMTNRWGPDYDCGSFVTSAFRNAGFGLSGFTNVTSMRSVYTREGFTWIDWDDLGATGSHSVPLLLKRGDILVDQDRHTELYIGDGMDVAAHQTYGHPETGDQTGKEVSVSAFYNNYGGVSWDGILRYTGNTSSGTASKPQENTQPVVTNKLAKLTVSSRTYDGKAVKQPVKVYGKNGERVSSSSYTLTYSGDLTNAGKVTVTAKGKNGYSGSVKSSYSIRKRSGAGASIASIKARPYTGRLITPSPTVKVDGKKLKKNQDYQLSAVNNKTKGTLTVKFIGNYTGSAAKNFSISKIKLSSVKPKLKEKKFVYTGEKVEPELAIGSLSEGTDYSVKYTNNLDAGKASMTLKGKTMVSGSAKISFTISRRPIGKVSVDDATYTGEPLLAEIHYEDPKTTARTDYNNNVNAGTGSVTIVGYGNYSGKVTQTFRIQPRDIGECQIEGVQDEYLYTGSNVSQDLLDVKYNGQDATYKLKYGNRSSIGKKTFSIIGTGNFNGKVTESFRIRPGVPEKLRLTPMAAAMKVSWAKLAGGVKYQFGIRQTGTKTWKYVKTSKTGATVTGLNRKKNYVVKIRAYRGSVYGEWSETVMKRTK</sequence>
<dbReference type="InterPro" id="IPR036116">
    <property type="entry name" value="FN3_sf"/>
</dbReference>
<name>A0A1I7F1G5_9FIRM</name>
<dbReference type="GO" id="GO:0016787">
    <property type="term" value="F:hydrolase activity"/>
    <property type="evidence" value="ECO:0007669"/>
    <property type="project" value="UniProtKB-KW"/>
</dbReference>
<keyword evidence="1" id="KW-0472">Membrane</keyword>
<dbReference type="Gene3D" id="3.90.1720.10">
    <property type="entry name" value="endopeptidase domain like (from Nostoc punctiforme)"/>
    <property type="match status" value="1"/>
</dbReference>
<dbReference type="STRING" id="155865.SAMN05216515_10537"/>
<organism evidence="3 4">
    <name type="scientific">Eubacterium pyruvativorans</name>
    <dbReference type="NCBI Taxonomy" id="155865"/>
    <lineage>
        <taxon>Bacteria</taxon>
        <taxon>Bacillati</taxon>
        <taxon>Bacillota</taxon>
        <taxon>Clostridia</taxon>
        <taxon>Eubacteriales</taxon>
        <taxon>Eubacteriaceae</taxon>
        <taxon>Eubacterium</taxon>
    </lineage>
</organism>
<dbReference type="InterPro" id="IPR008044">
    <property type="entry name" value="Phage_lysin"/>
</dbReference>
<dbReference type="Pfam" id="PF05382">
    <property type="entry name" value="Amidase_5"/>
    <property type="match status" value="1"/>
</dbReference>
<feature type="transmembrane region" description="Helical" evidence="1">
    <location>
        <begin position="12"/>
        <end position="31"/>
    </location>
</feature>
<dbReference type="InterPro" id="IPR003961">
    <property type="entry name" value="FN3_dom"/>
</dbReference>
<keyword evidence="4" id="KW-1185">Reference proteome</keyword>
<dbReference type="RefSeq" id="WP_173327415.1">
    <property type="nucleotide sequence ID" value="NZ_CACWQI010000001.1"/>
</dbReference>
<dbReference type="SMART" id="SM00060">
    <property type="entry name" value="FN3"/>
    <property type="match status" value="1"/>
</dbReference>
<keyword evidence="1" id="KW-0812">Transmembrane</keyword>
<protein>
    <submittedName>
        <fullName evidence="3">Peptidoglycan hydrolase</fullName>
    </submittedName>
</protein>
<dbReference type="Gene3D" id="2.60.40.10">
    <property type="entry name" value="Immunoglobulins"/>
    <property type="match status" value="1"/>
</dbReference>
<dbReference type="AlphaFoldDB" id="A0A1I7F1G5"/>